<dbReference type="Gene3D" id="3.40.190.290">
    <property type="match status" value="1"/>
</dbReference>
<dbReference type="Proteomes" id="UP000295263">
    <property type="component" value="Unassembled WGS sequence"/>
</dbReference>
<dbReference type="SUPFAM" id="SSF53850">
    <property type="entry name" value="Periplasmic binding protein-like II"/>
    <property type="match status" value="1"/>
</dbReference>
<dbReference type="InterPro" id="IPR000847">
    <property type="entry name" value="LysR_HTH_N"/>
</dbReference>
<gene>
    <name evidence="6" type="ORF">EC841_107285</name>
</gene>
<comment type="similarity">
    <text evidence="1">Belongs to the LysR transcriptional regulatory family.</text>
</comment>
<evidence type="ECO:0000256" key="4">
    <source>
        <dbReference type="ARBA" id="ARBA00023163"/>
    </source>
</evidence>
<evidence type="ECO:0000256" key="1">
    <source>
        <dbReference type="ARBA" id="ARBA00009437"/>
    </source>
</evidence>
<proteinExistence type="inferred from homology"/>
<protein>
    <submittedName>
        <fullName evidence="6">DNA-binding transcriptional LysR family regulator</fullName>
    </submittedName>
</protein>
<evidence type="ECO:0000313" key="6">
    <source>
        <dbReference type="EMBL" id="TCQ71683.1"/>
    </source>
</evidence>
<accession>A0ABD7QFS6</accession>
<evidence type="ECO:0000313" key="7">
    <source>
        <dbReference type="Proteomes" id="UP000295263"/>
    </source>
</evidence>
<dbReference type="Pfam" id="PF03466">
    <property type="entry name" value="LysR_substrate"/>
    <property type="match status" value="1"/>
</dbReference>
<dbReference type="FunFam" id="1.10.10.10:FF:000001">
    <property type="entry name" value="LysR family transcriptional regulator"/>
    <property type="match status" value="1"/>
</dbReference>
<dbReference type="PROSITE" id="PS50931">
    <property type="entry name" value="HTH_LYSR"/>
    <property type="match status" value="1"/>
</dbReference>
<keyword evidence="4" id="KW-0804">Transcription</keyword>
<name>A0ABD7QFS6_RAOOR</name>
<dbReference type="Gene3D" id="1.10.10.10">
    <property type="entry name" value="Winged helix-like DNA-binding domain superfamily/Winged helix DNA-binding domain"/>
    <property type="match status" value="1"/>
</dbReference>
<dbReference type="PANTHER" id="PTHR30537">
    <property type="entry name" value="HTH-TYPE TRANSCRIPTIONAL REGULATOR"/>
    <property type="match status" value="1"/>
</dbReference>
<dbReference type="SUPFAM" id="SSF46785">
    <property type="entry name" value="Winged helix' DNA-binding domain"/>
    <property type="match status" value="1"/>
</dbReference>
<dbReference type="InterPro" id="IPR058163">
    <property type="entry name" value="LysR-type_TF_proteobact-type"/>
</dbReference>
<sequence length="296" mass="33183">MDKLRGMETFIAVVEYGSFTEAASHLEMSAVMVGKYIALIERRLATRLLERNTRRQSLTDAGRVYYEEAKRVLEQVSIAESSVERLRLAPAGTLRISAPTSFGACVMAPLTATFLQQWPDVRVELDLTNRLVDLVDEGFDLAVRIGDIHQTDLVAKYLCAYRMVICAAPTYLSRHGTPLTPADLAGHLCLSHTVWTARNEWKLPGVTQEVRWRRDAILRCNDGYGLRMAAIAGAGLLLQPEVLLGEDLASGKLVRVLETYTPEPRPVHLLWRQDLRPLPKLTRFVEHALTEGGRHL</sequence>
<reference evidence="6 7" key="1">
    <citation type="submission" date="2019-03" db="EMBL/GenBank/DDBJ databases">
        <title>Genomic analyses of the natural microbiome of Caenorhabditis elegans.</title>
        <authorList>
            <person name="Samuel B."/>
        </authorList>
    </citation>
    <scope>NUCLEOTIDE SEQUENCE [LARGE SCALE GENOMIC DNA]</scope>
    <source>
        <strain evidence="6 7">JUb54</strain>
    </source>
</reference>
<dbReference type="InterPro" id="IPR036390">
    <property type="entry name" value="WH_DNA-bd_sf"/>
</dbReference>
<dbReference type="PANTHER" id="PTHR30537:SF5">
    <property type="entry name" value="HTH-TYPE TRANSCRIPTIONAL ACTIVATOR TTDR-RELATED"/>
    <property type="match status" value="1"/>
</dbReference>
<dbReference type="EMBL" id="SLYQ01000007">
    <property type="protein sequence ID" value="TCQ71683.1"/>
    <property type="molecule type" value="Genomic_DNA"/>
</dbReference>
<dbReference type="RefSeq" id="WP_132513713.1">
    <property type="nucleotide sequence ID" value="NZ_SLYQ01000007.1"/>
</dbReference>
<dbReference type="AlphaFoldDB" id="A0ABD7QFS6"/>
<comment type="caution">
    <text evidence="6">The sequence shown here is derived from an EMBL/GenBank/DDBJ whole genome shotgun (WGS) entry which is preliminary data.</text>
</comment>
<dbReference type="InterPro" id="IPR036388">
    <property type="entry name" value="WH-like_DNA-bd_sf"/>
</dbReference>
<evidence type="ECO:0000256" key="3">
    <source>
        <dbReference type="ARBA" id="ARBA00023125"/>
    </source>
</evidence>
<organism evidence="6 7">
    <name type="scientific">Raoultella ornithinolytica</name>
    <name type="common">Klebsiella ornithinolytica</name>
    <dbReference type="NCBI Taxonomy" id="54291"/>
    <lineage>
        <taxon>Bacteria</taxon>
        <taxon>Pseudomonadati</taxon>
        <taxon>Pseudomonadota</taxon>
        <taxon>Gammaproteobacteria</taxon>
        <taxon>Enterobacterales</taxon>
        <taxon>Enterobacteriaceae</taxon>
        <taxon>Klebsiella/Raoultella group</taxon>
        <taxon>Raoultella</taxon>
    </lineage>
</organism>
<dbReference type="CDD" id="cd08477">
    <property type="entry name" value="PBP2_CrgA_like_8"/>
    <property type="match status" value="1"/>
</dbReference>
<feature type="domain" description="HTH lysR-type" evidence="5">
    <location>
        <begin position="1"/>
        <end position="59"/>
    </location>
</feature>
<evidence type="ECO:0000259" key="5">
    <source>
        <dbReference type="PROSITE" id="PS50931"/>
    </source>
</evidence>
<evidence type="ECO:0000256" key="2">
    <source>
        <dbReference type="ARBA" id="ARBA00023015"/>
    </source>
</evidence>
<keyword evidence="3 6" id="KW-0238">DNA-binding</keyword>
<dbReference type="Pfam" id="PF00126">
    <property type="entry name" value="HTH_1"/>
    <property type="match status" value="1"/>
</dbReference>
<dbReference type="InterPro" id="IPR005119">
    <property type="entry name" value="LysR_subst-bd"/>
</dbReference>
<dbReference type="GO" id="GO:0003677">
    <property type="term" value="F:DNA binding"/>
    <property type="evidence" value="ECO:0007669"/>
    <property type="project" value="UniProtKB-KW"/>
</dbReference>
<keyword evidence="2" id="KW-0805">Transcription regulation</keyword>